<evidence type="ECO:0000256" key="2">
    <source>
        <dbReference type="SAM" id="Phobius"/>
    </source>
</evidence>
<sequence length="119" mass="13415">MQEYFEAVTAPHLQDEQNPSAPAEEGTSTNWDDATEMNWAQMMVFDAAEQTYNQNCAADDGTRSCPLDAGLIHIIMVVAPIIMCMGWQIDFRMYCTLPSSPCGTVTPHLNLLLWLSWWI</sequence>
<feature type="compositionally biased region" description="Polar residues" evidence="1">
    <location>
        <begin position="16"/>
        <end position="31"/>
    </location>
</feature>
<reference evidence="3" key="1">
    <citation type="submission" date="2020-06" db="EMBL/GenBank/DDBJ databases">
        <authorList>
            <person name="Li T."/>
            <person name="Hu X."/>
            <person name="Zhang T."/>
            <person name="Song X."/>
            <person name="Zhang H."/>
            <person name="Dai N."/>
            <person name="Sheng W."/>
            <person name="Hou X."/>
            <person name="Wei L."/>
        </authorList>
    </citation>
    <scope>NUCLEOTIDE SEQUENCE</scope>
    <source>
        <strain evidence="3">KEN1</strain>
        <tissue evidence="3">Leaf</tissue>
    </source>
</reference>
<reference evidence="3" key="2">
    <citation type="journal article" date="2024" name="Plant">
        <title>Genomic evolution and insights into agronomic trait innovations of Sesamum species.</title>
        <authorList>
            <person name="Miao H."/>
            <person name="Wang L."/>
            <person name="Qu L."/>
            <person name="Liu H."/>
            <person name="Sun Y."/>
            <person name="Le M."/>
            <person name="Wang Q."/>
            <person name="Wei S."/>
            <person name="Zheng Y."/>
            <person name="Lin W."/>
            <person name="Duan Y."/>
            <person name="Cao H."/>
            <person name="Xiong S."/>
            <person name="Wang X."/>
            <person name="Wei L."/>
            <person name="Li C."/>
            <person name="Ma Q."/>
            <person name="Ju M."/>
            <person name="Zhao R."/>
            <person name="Li G."/>
            <person name="Mu C."/>
            <person name="Tian Q."/>
            <person name="Mei H."/>
            <person name="Zhang T."/>
            <person name="Gao T."/>
            <person name="Zhang H."/>
        </authorList>
    </citation>
    <scope>NUCLEOTIDE SEQUENCE</scope>
    <source>
        <strain evidence="3">KEN1</strain>
    </source>
</reference>
<comment type="caution">
    <text evidence="3">The sequence shown here is derived from an EMBL/GenBank/DDBJ whole genome shotgun (WGS) entry which is preliminary data.</text>
</comment>
<evidence type="ECO:0000256" key="1">
    <source>
        <dbReference type="SAM" id="MobiDB-lite"/>
    </source>
</evidence>
<keyword evidence="2" id="KW-0812">Transmembrane</keyword>
<dbReference type="AlphaFoldDB" id="A0AAW2XUN1"/>
<dbReference type="EMBL" id="JACGWN010000002">
    <property type="protein sequence ID" value="KAL0457813.1"/>
    <property type="molecule type" value="Genomic_DNA"/>
</dbReference>
<name>A0AAW2XUN1_9LAMI</name>
<feature type="region of interest" description="Disordered" evidence="1">
    <location>
        <begin position="7"/>
        <end position="31"/>
    </location>
</feature>
<keyword evidence="2" id="KW-1133">Transmembrane helix</keyword>
<accession>A0AAW2XUN1</accession>
<proteinExistence type="predicted"/>
<keyword evidence="2" id="KW-0472">Membrane</keyword>
<protein>
    <submittedName>
        <fullName evidence="3">Uncharacterized protein</fullName>
    </submittedName>
</protein>
<feature type="transmembrane region" description="Helical" evidence="2">
    <location>
        <begin position="70"/>
        <end position="89"/>
    </location>
</feature>
<organism evidence="3">
    <name type="scientific">Sesamum latifolium</name>
    <dbReference type="NCBI Taxonomy" id="2727402"/>
    <lineage>
        <taxon>Eukaryota</taxon>
        <taxon>Viridiplantae</taxon>
        <taxon>Streptophyta</taxon>
        <taxon>Embryophyta</taxon>
        <taxon>Tracheophyta</taxon>
        <taxon>Spermatophyta</taxon>
        <taxon>Magnoliopsida</taxon>
        <taxon>eudicotyledons</taxon>
        <taxon>Gunneridae</taxon>
        <taxon>Pentapetalae</taxon>
        <taxon>asterids</taxon>
        <taxon>lamiids</taxon>
        <taxon>Lamiales</taxon>
        <taxon>Pedaliaceae</taxon>
        <taxon>Sesamum</taxon>
    </lineage>
</organism>
<gene>
    <name evidence="3" type="ORF">Slati_0408500</name>
</gene>
<evidence type="ECO:0000313" key="3">
    <source>
        <dbReference type="EMBL" id="KAL0457813.1"/>
    </source>
</evidence>